<evidence type="ECO:0008006" key="3">
    <source>
        <dbReference type="Google" id="ProtNLM"/>
    </source>
</evidence>
<protein>
    <recommendedName>
        <fullName evidence="3">Replication restart DNA helicase PriA</fullName>
    </recommendedName>
</protein>
<proteinExistence type="predicted"/>
<comment type="caution">
    <text evidence="1">The sequence shown here is derived from an EMBL/GenBank/DDBJ whole genome shotgun (WGS) entry which is preliminary data.</text>
</comment>
<reference evidence="1 2" key="1">
    <citation type="submission" date="2023-01" db="EMBL/GenBank/DDBJ databases">
        <title>Novel diversity within Roseofilum (Cyanobacteria; Desertifilaceae) from marine benthic mats with descriptions of four novel species.</title>
        <authorList>
            <person name="Wang Y."/>
            <person name="Berthold D.E."/>
            <person name="Hu J."/>
            <person name="Lefler F.W."/>
            <person name="Laughinghouse H.D. IV."/>
        </authorList>
    </citation>
    <scope>NUCLEOTIDE SEQUENCE [LARGE SCALE GENOMIC DNA]</scope>
    <source>
        <strain evidence="1 2">BLCC-M143</strain>
    </source>
</reference>
<accession>A0ABT7BTT7</accession>
<dbReference type="EMBL" id="JAQOSQ010000002">
    <property type="protein sequence ID" value="MDJ1182212.1"/>
    <property type="molecule type" value="Genomic_DNA"/>
</dbReference>
<dbReference type="RefSeq" id="WP_283756864.1">
    <property type="nucleotide sequence ID" value="NZ_JAQOSQ010000002.1"/>
</dbReference>
<keyword evidence="2" id="KW-1185">Reference proteome</keyword>
<organism evidence="1 2">
    <name type="scientific">Roseofilum casamattae BLCC-M143</name>
    <dbReference type="NCBI Taxonomy" id="3022442"/>
    <lineage>
        <taxon>Bacteria</taxon>
        <taxon>Bacillati</taxon>
        <taxon>Cyanobacteriota</taxon>
        <taxon>Cyanophyceae</taxon>
        <taxon>Desertifilales</taxon>
        <taxon>Desertifilaceae</taxon>
        <taxon>Roseofilum</taxon>
        <taxon>Roseofilum casamattae</taxon>
    </lineage>
</organism>
<name>A0ABT7BTT7_9CYAN</name>
<evidence type="ECO:0000313" key="1">
    <source>
        <dbReference type="EMBL" id="MDJ1182212.1"/>
    </source>
</evidence>
<dbReference type="Proteomes" id="UP001232992">
    <property type="component" value="Unassembled WGS sequence"/>
</dbReference>
<sequence length="72" mass="8413">MLILDCPSCSYPLLKHIRTTEVYWYCSHCHTEMPPYSQKLGEGNRGDRECILSMSLEQFLDHKYPQTLAYGI</sequence>
<evidence type="ECO:0000313" key="2">
    <source>
        <dbReference type="Proteomes" id="UP001232992"/>
    </source>
</evidence>
<gene>
    <name evidence="1" type="ORF">PMH09_03310</name>
</gene>